<feature type="transmembrane region" description="Helical" evidence="1">
    <location>
        <begin position="13"/>
        <end position="40"/>
    </location>
</feature>
<gene>
    <name evidence="2" type="ORF">IAA20_03565</name>
</gene>
<proteinExistence type="predicted"/>
<comment type="caution">
    <text evidence="2">The sequence shown here is derived from an EMBL/GenBank/DDBJ whole genome shotgun (WGS) entry which is preliminary data.</text>
</comment>
<feature type="transmembrane region" description="Helical" evidence="1">
    <location>
        <begin position="61"/>
        <end position="84"/>
    </location>
</feature>
<dbReference type="Pfam" id="PF05987">
    <property type="entry name" value="DUF898"/>
    <property type="match status" value="1"/>
</dbReference>
<dbReference type="InterPro" id="IPR010295">
    <property type="entry name" value="DUF898"/>
</dbReference>
<name>A0A9D2F5S8_9ENTE</name>
<organism evidence="2 3">
    <name type="scientific">Candidatus Enterococcus avicola</name>
    <dbReference type="NCBI Taxonomy" id="2838561"/>
    <lineage>
        <taxon>Bacteria</taxon>
        <taxon>Bacillati</taxon>
        <taxon>Bacillota</taxon>
        <taxon>Bacilli</taxon>
        <taxon>Lactobacillales</taxon>
        <taxon>Enterococcaceae</taxon>
        <taxon>Enterococcus</taxon>
    </lineage>
</organism>
<dbReference type="Proteomes" id="UP000824063">
    <property type="component" value="Unassembled WGS sequence"/>
</dbReference>
<evidence type="ECO:0000256" key="1">
    <source>
        <dbReference type="SAM" id="Phobius"/>
    </source>
</evidence>
<keyword evidence="1" id="KW-1133">Transmembrane helix</keyword>
<accession>A0A9D2F5S8</accession>
<evidence type="ECO:0000313" key="2">
    <source>
        <dbReference type="EMBL" id="HIZ53005.1"/>
    </source>
</evidence>
<keyword evidence="1" id="KW-0472">Membrane</keyword>
<reference evidence="2" key="2">
    <citation type="submission" date="2021-04" db="EMBL/GenBank/DDBJ databases">
        <authorList>
            <person name="Gilroy R."/>
        </authorList>
    </citation>
    <scope>NUCLEOTIDE SEQUENCE</scope>
    <source>
        <strain evidence="2">CHK172-16539</strain>
    </source>
</reference>
<sequence>MNQSYFDGGLLSYIVHSLLAAVITIFTLGIGTPWGIVLMYRWKIEHTIIEGRRLQFNGTAIGLFGHWIKWFLLTIVSLGIYSFWLHIKLEQWKAKYTTFY</sequence>
<reference evidence="2" key="1">
    <citation type="journal article" date="2021" name="PeerJ">
        <title>Extensive microbial diversity within the chicken gut microbiome revealed by metagenomics and culture.</title>
        <authorList>
            <person name="Gilroy R."/>
            <person name="Ravi A."/>
            <person name="Getino M."/>
            <person name="Pursley I."/>
            <person name="Horton D.L."/>
            <person name="Alikhan N.F."/>
            <person name="Baker D."/>
            <person name="Gharbi K."/>
            <person name="Hall N."/>
            <person name="Watson M."/>
            <person name="Adriaenssens E.M."/>
            <person name="Foster-Nyarko E."/>
            <person name="Jarju S."/>
            <person name="Secka A."/>
            <person name="Antonio M."/>
            <person name="Oren A."/>
            <person name="Chaudhuri R.R."/>
            <person name="La Ragione R."/>
            <person name="Hildebrand F."/>
            <person name="Pallen M.J."/>
        </authorList>
    </citation>
    <scope>NUCLEOTIDE SEQUENCE</scope>
    <source>
        <strain evidence="2">CHK172-16539</strain>
    </source>
</reference>
<protein>
    <submittedName>
        <fullName evidence="2">DUF898 family protein</fullName>
    </submittedName>
</protein>
<dbReference type="AlphaFoldDB" id="A0A9D2F5S8"/>
<keyword evidence="1" id="KW-0812">Transmembrane</keyword>
<dbReference type="EMBL" id="DXBN01000085">
    <property type="protein sequence ID" value="HIZ53005.1"/>
    <property type="molecule type" value="Genomic_DNA"/>
</dbReference>
<evidence type="ECO:0000313" key="3">
    <source>
        <dbReference type="Proteomes" id="UP000824063"/>
    </source>
</evidence>